<proteinExistence type="predicted"/>
<dbReference type="CDD" id="cd16914">
    <property type="entry name" value="EcfT"/>
    <property type="match status" value="1"/>
</dbReference>
<dbReference type="AlphaFoldDB" id="A0A011VWC6"/>
<reference evidence="6 7" key="1">
    <citation type="submission" date="2013-06" db="EMBL/GenBank/DDBJ databases">
        <title>Rumen cellulosomics: divergent fiber-degrading strategies revealed by comparative genome-wide analysis of six Ruminococcal strains.</title>
        <authorList>
            <person name="Dassa B."/>
            <person name="Borovok I."/>
            <person name="Lamed R."/>
            <person name="Flint H."/>
            <person name="Yeoman C.J."/>
            <person name="White B."/>
            <person name="Bayer E.A."/>
        </authorList>
    </citation>
    <scope>NUCLEOTIDE SEQUENCE [LARGE SCALE GENOMIC DNA]</scope>
    <source>
        <strain evidence="6 7">SY3</strain>
    </source>
</reference>
<evidence type="ECO:0008006" key="8">
    <source>
        <dbReference type="Google" id="ProtNLM"/>
    </source>
</evidence>
<dbReference type="GO" id="GO:0005886">
    <property type="term" value="C:plasma membrane"/>
    <property type="evidence" value="ECO:0007669"/>
    <property type="project" value="UniProtKB-ARBA"/>
</dbReference>
<keyword evidence="3 5" id="KW-1133">Transmembrane helix</keyword>
<dbReference type="Proteomes" id="UP000021369">
    <property type="component" value="Unassembled WGS sequence"/>
</dbReference>
<comment type="subcellular location">
    <subcellularLocation>
        <location evidence="1">Membrane</location>
        <topology evidence="1">Multi-pass membrane protein</topology>
    </subcellularLocation>
</comment>
<feature type="transmembrane region" description="Helical" evidence="5">
    <location>
        <begin position="91"/>
        <end position="115"/>
    </location>
</feature>
<evidence type="ECO:0000256" key="1">
    <source>
        <dbReference type="ARBA" id="ARBA00004141"/>
    </source>
</evidence>
<evidence type="ECO:0000256" key="5">
    <source>
        <dbReference type="SAM" id="Phobius"/>
    </source>
</evidence>
<evidence type="ECO:0000256" key="4">
    <source>
        <dbReference type="ARBA" id="ARBA00023136"/>
    </source>
</evidence>
<name>A0A011VWC6_RUMAL</name>
<dbReference type="RefSeq" id="WP_037288195.1">
    <property type="nucleotide sequence ID" value="NZ_JEOB01000003.1"/>
</dbReference>
<feature type="transmembrane region" description="Helical" evidence="5">
    <location>
        <begin position="219"/>
        <end position="241"/>
    </location>
</feature>
<comment type="caution">
    <text evidence="6">The sequence shown here is derived from an EMBL/GenBank/DDBJ whole genome shotgun (WGS) entry which is preliminary data.</text>
</comment>
<dbReference type="OrthoDB" id="2039442at2"/>
<feature type="transmembrane region" description="Helical" evidence="5">
    <location>
        <begin position="253"/>
        <end position="273"/>
    </location>
</feature>
<gene>
    <name evidence="6" type="ORF">RASY3_11230</name>
</gene>
<feature type="transmembrane region" description="Helical" evidence="5">
    <location>
        <begin position="49"/>
        <end position="70"/>
    </location>
</feature>
<accession>A0A011VWC6</accession>
<organism evidence="6 7">
    <name type="scientific">Ruminococcus albus SY3</name>
    <dbReference type="NCBI Taxonomy" id="1341156"/>
    <lineage>
        <taxon>Bacteria</taxon>
        <taxon>Bacillati</taxon>
        <taxon>Bacillota</taxon>
        <taxon>Clostridia</taxon>
        <taxon>Eubacteriales</taxon>
        <taxon>Oscillospiraceae</taxon>
        <taxon>Ruminococcus</taxon>
    </lineage>
</organism>
<keyword evidence="7" id="KW-1185">Reference proteome</keyword>
<protein>
    <recommendedName>
        <fullName evidence="8">Cobalt transporter</fullName>
    </recommendedName>
</protein>
<sequence length="286" mass="30636">MKGLAPLSRVTAVMGILLVIMFSRSLSAAGAGLLAGVVCLFLVDGRRKGLKWACGALALCGATAVIDPIFSHRGMTVLLFVNDRPYTLESMLYGLELGLSLSGAGVWLAVLRGLVNEREMLGIFGRFSPKLAMTVSMTLGFIPRLIRKNSRIREAQRGAGLFGGDSPSGRLEEVSAVFTACMAWSAEAAAGAAQSMNARGFGTHKITFSDRRAMRLKDVLFISAAVLLTIGALVLSALGGATEFFPKVDFGRYEMAMTAVYMAECILPIIILAKERLQWTLYGAKD</sequence>
<dbReference type="EMBL" id="JEOB01000003">
    <property type="protein sequence ID" value="EXM38898.1"/>
    <property type="molecule type" value="Genomic_DNA"/>
</dbReference>
<keyword evidence="2 5" id="KW-0812">Transmembrane</keyword>
<keyword evidence="4 5" id="KW-0472">Membrane</keyword>
<feature type="transmembrane region" description="Helical" evidence="5">
    <location>
        <begin position="12"/>
        <end position="43"/>
    </location>
</feature>
<dbReference type="PATRIC" id="fig|1341156.4.peg.2191"/>
<evidence type="ECO:0000313" key="6">
    <source>
        <dbReference type="EMBL" id="EXM38898.1"/>
    </source>
</evidence>
<evidence type="ECO:0000256" key="3">
    <source>
        <dbReference type="ARBA" id="ARBA00022989"/>
    </source>
</evidence>
<evidence type="ECO:0000313" key="7">
    <source>
        <dbReference type="Proteomes" id="UP000021369"/>
    </source>
</evidence>
<dbReference type="InterPro" id="IPR003339">
    <property type="entry name" value="ABC/ECF_trnsptr_transmembrane"/>
</dbReference>
<evidence type="ECO:0000256" key="2">
    <source>
        <dbReference type="ARBA" id="ARBA00022692"/>
    </source>
</evidence>